<sequence length="281" mass="32163">MFSIDVCMISLFSDLLVDHPGPGALRVLRVFRLAVWGYLTRLVSTSPPHDYLAEDEYEAVLDESEAHCFVGRWSILHRLADWKRTWARIIVDEAHQGKKDDGKMFQNLICGQSNAICFVSAIILANYIRDLTVLIITLYPDMGDMILMYYPKYDPEAEVTTVANRKVKGIFHPATYPGNVLPPGAARFRLHPGIYATVGRDMSWRDEFAQVVVPSILTMLQRKRQMHSRLRLPDDTVTFPARNMKAYPPGRSEPRTDRTGHNQHQRAPSATLGTRFRFLFR</sequence>
<dbReference type="GeneID" id="24408351"/>
<dbReference type="Proteomes" id="UP000008782">
    <property type="component" value="Unassembled WGS sequence"/>
</dbReference>
<dbReference type="AlphaFoldDB" id="E3QAF4"/>
<organism evidence="3">
    <name type="scientific">Colletotrichum graminicola (strain M1.001 / M2 / FGSC 10212)</name>
    <name type="common">Maize anthracnose fungus</name>
    <name type="synonym">Glomerella graminicola</name>
    <dbReference type="NCBI Taxonomy" id="645133"/>
    <lineage>
        <taxon>Eukaryota</taxon>
        <taxon>Fungi</taxon>
        <taxon>Dikarya</taxon>
        <taxon>Ascomycota</taxon>
        <taxon>Pezizomycotina</taxon>
        <taxon>Sordariomycetes</taxon>
        <taxon>Hypocreomycetidae</taxon>
        <taxon>Glomerellales</taxon>
        <taxon>Glomerellaceae</taxon>
        <taxon>Colletotrichum</taxon>
        <taxon>Colletotrichum graminicola species complex</taxon>
    </lineage>
</organism>
<evidence type="ECO:0000313" key="3">
    <source>
        <dbReference type="Proteomes" id="UP000008782"/>
    </source>
</evidence>
<dbReference type="RefSeq" id="XP_008091862.1">
    <property type="nucleotide sequence ID" value="XM_008093671.1"/>
</dbReference>
<dbReference type="eggNOG" id="ENOG502T4TU">
    <property type="taxonomic scope" value="Eukaryota"/>
</dbReference>
<accession>E3QAF4</accession>
<gene>
    <name evidence="2" type="ORF">GLRG_02986</name>
</gene>
<evidence type="ECO:0000256" key="1">
    <source>
        <dbReference type="SAM" id="MobiDB-lite"/>
    </source>
</evidence>
<protein>
    <recommendedName>
        <fullName evidence="4">SNF2 N-terminal domain-containing protein</fullName>
    </recommendedName>
</protein>
<feature type="region of interest" description="Disordered" evidence="1">
    <location>
        <begin position="240"/>
        <end position="268"/>
    </location>
</feature>
<reference evidence="3" key="1">
    <citation type="journal article" date="2012" name="Nat. Genet.">
        <title>Lifestyle transitions in plant pathogenic Colletotrichum fungi deciphered by genome and transcriptome analyses.</title>
        <authorList>
            <person name="O'Connell R.J."/>
            <person name="Thon M.R."/>
            <person name="Hacquard S."/>
            <person name="Amyotte S.G."/>
            <person name="Kleemann J."/>
            <person name="Torres M.F."/>
            <person name="Damm U."/>
            <person name="Buiate E.A."/>
            <person name="Epstein L."/>
            <person name="Alkan N."/>
            <person name="Altmueller J."/>
            <person name="Alvarado-Balderrama L."/>
            <person name="Bauser C.A."/>
            <person name="Becker C."/>
            <person name="Birren B.W."/>
            <person name="Chen Z."/>
            <person name="Choi J."/>
            <person name="Crouch J.A."/>
            <person name="Duvick J.P."/>
            <person name="Farman M.A."/>
            <person name="Gan P."/>
            <person name="Heiman D."/>
            <person name="Henrissat B."/>
            <person name="Howard R.J."/>
            <person name="Kabbage M."/>
            <person name="Koch C."/>
            <person name="Kracher B."/>
            <person name="Kubo Y."/>
            <person name="Law A.D."/>
            <person name="Lebrun M.-H."/>
            <person name="Lee Y.-H."/>
            <person name="Miyara I."/>
            <person name="Moore N."/>
            <person name="Neumann U."/>
            <person name="Nordstroem K."/>
            <person name="Panaccione D.G."/>
            <person name="Panstruga R."/>
            <person name="Place M."/>
            <person name="Proctor R.H."/>
            <person name="Prusky D."/>
            <person name="Rech G."/>
            <person name="Reinhardt R."/>
            <person name="Rollins J.A."/>
            <person name="Rounsley S."/>
            <person name="Schardl C.L."/>
            <person name="Schwartz D.C."/>
            <person name="Shenoy N."/>
            <person name="Shirasu K."/>
            <person name="Sikhakolli U.R."/>
            <person name="Stueber K."/>
            <person name="Sukno S.A."/>
            <person name="Sweigard J.A."/>
            <person name="Takano Y."/>
            <person name="Takahara H."/>
            <person name="Trail F."/>
            <person name="van der Does H.C."/>
            <person name="Voll L.M."/>
            <person name="Will I."/>
            <person name="Young S."/>
            <person name="Zeng Q."/>
            <person name="Zhang J."/>
            <person name="Zhou S."/>
            <person name="Dickman M.B."/>
            <person name="Schulze-Lefert P."/>
            <person name="Ver Loren van Themaat E."/>
            <person name="Ma L.-J."/>
            <person name="Vaillancourt L.J."/>
        </authorList>
    </citation>
    <scope>NUCLEOTIDE SEQUENCE [LARGE SCALE GENOMIC DNA]</scope>
    <source>
        <strain evidence="3">M1.001 / M2 / FGSC 10212</strain>
    </source>
</reference>
<dbReference type="EMBL" id="GG697338">
    <property type="protein sequence ID" value="EFQ27842.1"/>
    <property type="molecule type" value="Genomic_DNA"/>
</dbReference>
<dbReference type="VEuPathDB" id="FungiDB:GLRG_02986"/>
<proteinExistence type="predicted"/>
<keyword evidence="3" id="KW-1185">Reference proteome</keyword>
<evidence type="ECO:0000313" key="2">
    <source>
        <dbReference type="EMBL" id="EFQ27842.1"/>
    </source>
</evidence>
<dbReference type="HOGENOM" id="CLU_990488_0_0_1"/>
<evidence type="ECO:0008006" key="4">
    <source>
        <dbReference type="Google" id="ProtNLM"/>
    </source>
</evidence>
<name>E3QAF4_COLGM</name>